<protein>
    <submittedName>
        <fullName evidence="2">Uncharacterized protein</fullName>
    </submittedName>
</protein>
<evidence type="ECO:0000313" key="3">
    <source>
        <dbReference type="Proteomes" id="UP000230758"/>
    </source>
</evidence>
<dbReference type="EMBL" id="PFXF01000016">
    <property type="protein sequence ID" value="PJA32935.1"/>
    <property type="molecule type" value="Genomic_DNA"/>
</dbReference>
<reference evidence="3" key="1">
    <citation type="submission" date="2017-09" db="EMBL/GenBank/DDBJ databases">
        <title>Depth-based differentiation of microbial function through sediment-hosted aquifers and enrichment of novel symbionts in the deep terrestrial subsurface.</title>
        <authorList>
            <person name="Probst A.J."/>
            <person name="Ladd B."/>
            <person name="Jarett J.K."/>
            <person name="Geller-Mcgrath D.E."/>
            <person name="Sieber C.M.K."/>
            <person name="Emerson J.B."/>
            <person name="Anantharaman K."/>
            <person name="Thomas B.C."/>
            <person name="Malmstrom R."/>
            <person name="Stieglmeier M."/>
            <person name="Klingl A."/>
            <person name="Woyke T."/>
            <person name="Ryan C.M."/>
            <person name="Banfield J.F."/>
        </authorList>
    </citation>
    <scope>NUCLEOTIDE SEQUENCE [LARGE SCALE GENOMIC DNA]</scope>
</reference>
<organism evidence="2 3">
    <name type="scientific">Candidatus Zambryskibacteria bacterium CG_4_9_14_3_um_filter_42_15</name>
    <dbReference type="NCBI Taxonomy" id="1975112"/>
    <lineage>
        <taxon>Bacteria</taxon>
        <taxon>Candidatus Zambryskiibacteriota</taxon>
    </lineage>
</organism>
<dbReference type="AlphaFoldDB" id="A0A2M7WSF4"/>
<feature type="transmembrane region" description="Helical" evidence="1">
    <location>
        <begin position="7"/>
        <end position="29"/>
    </location>
</feature>
<evidence type="ECO:0000313" key="2">
    <source>
        <dbReference type="EMBL" id="PJA32935.1"/>
    </source>
</evidence>
<gene>
    <name evidence="2" type="ORF">CO185_01130</name>
</gene>
<keyword evidence="1" id="KW-0812">Transmembrane</keyword>
<name>A0A2M7WSF4_9BACT</name>
<dbReference type="Proteomes" id="UP000230758">
    <property type="component" value="Unassembled WGS sequence"/>
</dbReference>
<keyword evidence="1" id="KW-1133">Transmembrane helix</keyword>
<comment type="caution">
    <text evidence="2">The sequence shown here is derived from an EMBL/GenBank/DDBJ whole genome shotgun (WGS) entry which is preliminary data.</text>
</comment>
<accession>A0A2M7WSF4</accession>
<feature type="transmembrane region" description="Helical" evidence="1">
    <location>
        <begin position="41"/>
        <end position="58"/>
    </location>
</feature>
<keyword evidence="1" id="KW-0472">Membrane</keyword>
<evidence type="ECO:0000256" key="1">
    <source>
        <dbReference type="SAM" id="Phobius"/>
    </source>
</evidence>
<proteinExistence type="predicted"/>
<sequence>MTQKNFNVIVGTVFLIVAVAHLLRVFYGWSANVSTFEIPMWWSWVGVLLAGYLSYSGLKSKG</sequence>